<dbReference type="OrthoDB" id="128536at2759"/>
<dbReference type="InParanoid" id="A0A6P7XJJ7"/>
<evidence type="ECO:0000256" key="2">
    <source>
        <dbReference type="ARBA" id="ARBA00004496"/>
    </source>
</evidence>
<dbReference type="SMART" id="SM00449">
    <property type="entry name" value="SPRY"/>
    <property type="match status" value="1"/>
</dbReference>
<keyword evidence="8" id="KW-0479">Metal-binding</keyword>
<dbReference type="SUPFAM" id="SSF49899">
    <property type="entry name" value="Concanavalin A-like lectins/glucanases"/>
    <property type="match status" value="1"/>
</dbReference>
<dbReference type="InterPro" id="IPR013083">
    <property type="entry name" value="Znf_RING/FYVE/PHD"/>
</dbReference>
<dbReference type="Pfam" id="PF15227">
    <property type="entry name" value="zf-C3HC4_4"/>
    <property type="match status" value="1"/>
</dbReference>
<dbReference type="KEGG" id="muo:115466330"/>
<dbReference type="InterPro" id="IPR013320">
    <property type="entry name" value="ConA-like_dom_sf"/>
</dbReference>
<evidence type="ECO:0000256" key="7">
    <source>
        <dbReference type="ARBA" id="ARBA00022679"/>
    </source>
</evidence>
<evidence type="ECO:0000256" key="1">
    <source>
        <dbReference type="ARBA" id="ARBA00000900"/>
    </source>
</evidence>
<evidence type="ECO:0000256" key="6">
    <source>
        <dbReference type="ARBA" id="ARBA00022490"/>
    </source>
</evidence>
<dbReference type="InterPro" id="IPR000315">
    <property type="entry name" value="Znf_B-box"/>
</dbReference>
<feature type="domain" description="RING-type" evidence="15">
    <location>
        <begin position="16"/>
        <end position="57"/>
    </location>
</feature>
<dbReference type="SMART" id="SM00184">
    <property type="entry name" value="RING"/>
    <property type="match status" value="1"/>
</dbReference>
<dbReference type="PROSITE" id="PS50119">
    <property type="entry name" value="ZF_BBOX"/>
    <property type="match status" value="1"/>
</dbReference>
<evidence type="ECO:0000259" key="17">
    <source>
        <dbReference type="PROSITE" id="PS50188"/>
    </source>
</evidence>
<dbReference type="PROSITE" id="PS00518">
    <property type="entry name" value="ZF_RING_1"/>
    <property type="match status" value="1"/>
</dbReference>
<dbReference type="SMART" id="SM00589">
    <property type="entry name" value="PRY"/>
    <property type="match status" value="1"/>
</dbReference>
<evidence type="ECO:0000256" key="9">
    <source>
        <dbReference type="ARBA" id="ARBA00022771"/>
    </source>
</evidence>
<dbReference type="FunFam" id="2.60.120.920:FF:000004">
    <property type="entry name" value="Butyrophilin subfamily 1 member A1"/>
    <property type="match status" value="1"/>
</dbReference>
<evidence type="ECO:0000259" key="16">
    <source>
        <dbReference type="PROSITE" id="PS50119"/>
    </source>
</evidence>
<evidence type="ECO:0000256" key="12">
    <source>
        <dbReference type="ARBA" id="ARBA00023054"/>
    </source>
</evidence>
<dbReference type="InterPro" id="IPR017907">
    <property type="entry name" value="Znf_RING_CS"/>
</dbReference>
<dbReference type="InterPro" id="IPR003877">
    <property type="entry name" value="SPRY_dom"/>
</dbReference>
<dbReference type="CDD" id="cd19762">
    <property type="entry name" value="Bbox2_TRIM7-like"/>
    <property type="match status" value="1"/>
</dbReference>
<comment type="catalytic activity">
    <reaction evidence="1">
        <text>S-ubiquitinyl-[E2 ubiquitin-conjugating enzyme]-L-cysteine + [acceptor protein]-L-lysine = [E2 ubiquitin-conjugating enzyme]-L-cysteine + N(6)-ubiquitinyl-[acceptor protein]-L-lysine.</text>
        <dbReference type="EC" id="2.3.2.27"/>
    </reaction>
</comment>
<dbReference type="EC" id="2.3.2.27" evidence="5"/>
<keyword evidence="11" id="KW-0862">Zinc</keyword>
<comment type="similarity">
    <text evidence="4">Belongs to the TRIM/RBCC family.</text>
</comment>
<dbReference type="InterPro" id="IPR020457">
    <property type="entry name" value="Znf_B-box_chordata"/>
</dbReference>
<feature type="coiled-coil region" evidence="14">
    <location>
        <begin position="188"/>
        <end position="237"/>
    </location>
</feature>
<dbReference type="InterPro" id="IPR001841">
    <property type="entry name" value="Znf_RING"/>
</dbReference>
<evidence type="ECO:0000313" key="18">
    <source>
        <dbReference type="Proteomes" id="UP000515156"/>
    </source>
</evidence>
<feature type="domain" description="B box-type" evidence="16">
    <location>
        <begin position="89"/>
        <end position="130"/>
    </location>
</feature>
<dbReference type="CDD" id="cd16594">
    <property type="entry name" value="RING-HC_TRIM7-like_C-IV"/>
    <property type="match status" value="1"/>
</dbReference>
<keyword evidence="7" id="KW-0808">Transferase</keyword>
<dbReference type="SMART" id="SM00336">
    <property type="entry name" value="BBOX"/>
    <property type="match status" value="1"/>
</dbReference>
<dbReference type="Gene3D" id="3.30.160.60">
    <property type="entry name" value="Classic Zinc Finger"/>
    <property type="match status" value="1"/>
</dbReference>
<dbReference type="RefSeq" id="XP_030053366.1">
    <property type="nucleotide sequence ID" value="XM_030197506.1"/>
</dbReference>
<accession>A0A6P7XJJ7</accession>
<dbReference type="AlphaFoldDB" id="A0A6P7XJJ7"/>
<dbReference type="Proteomes" id="UP000515156">
    <property type="component" value="Chromosome 3"/>
</dbReference>
<dbReference type="Gene3D" id="2.60.120.920">
    <property type="match status" value="1"/>
</dbReference>
<dbReference type="InterPro" id="IPR050143">
    <property type="entry name" value="TRIM/RBCC"/>
</dbReference>
<dbReference type="InterPro" id="IPR003879">
    <property type="entry name" value="Butyrophylin_SPRY"/>
</dbReference>
<dbReference type="GO" id="GO:0061630">
    <property type="term" value="F:ubiquitin protein ligase activity"/>
    <property type="evidence" value="ECO:0007669"/>
    <property type="project" value="UniProtKB-EC"/>
</dbReference>
<organism evidence="18 19">
    <name type="scientific">Microcaecilia unicolor</name>
    <dbReference type="NCBI Taxonomy" id="1415580"/>
    <lineage>
        <taxon>Eukaryota</taxon>
        <taxon>Metazoa</taxon>
        <taxon>Chordata</taxon>
        <taxon>Craniata</taxon>
        <taxon>Vertebrata</taxon>
        <taxon>Euteleostomi</taxon>
        <taxon>Amphibia</taxon>
        <taxon>Gymnophiona</taxon>
        <taxon>Siphonopidae</taxon>
        <taxon>Microcaecilia</taxon>
    </lineage>
</organism>
<feature type="domain" description="B30.2/SPRY" evidence="17">
    <location>
        <begin position="284"/>
        <end position="479"/>
    </location>
</feature>
<dbReference type="PRINTS" id="PR01406">
    <property type="entry name" value="BBOXZNFINGER"/>
</dbReference>
<dbReference type="PROSITE" id="PS50188">
    <property type="entry name" value="B302_SPRY"/>
    <property type="match status" value="1"/>
</dbReference>
<dbReference type="PROSITE" id="PS50089">
    <property type="entry name" value="ZF_RING_2"/>
    <property type="match status" value="1"/>
</dbReference>
<comment type="subcellular location">
    <subcellularLocation>
        <location evidence="2">Cytoplasm</location>
    </subcellularLocation>
</comment>
<keyword evidence="18" id="KW-1185">Reference proteome</keyword>
<protein>
    <recommendedName>
        <fullName evidence="5">RING-type E3 ubiquitin transferase</fullName>
        <ecNumber evidence="5">2.3.2.27</ecNumber>
    </recommendedName>
</protein>
<keyword evidence="6" id="KW-0963">Cytoplasm</keyword>
<proteinExistence type="inferred from homology"/>
<dbReference type="InterPro" id="IPR001870">
    <property type="entry name" value="B30.2/SPRY"/>
</dbReference>
<dbReference type="Pfam" id="PF00622">
    <property type="entry name" value="SPRY"/>
    <property type="match status" value="1"/>
</dbReference>
<evidence type="ECO:0000313" key="19">
    <source>
        <dbReference type="RefSeq" id="XP_030053366.1"/>
    </source>
</evidence>
<keyword evidence="9 13" id="KW-0863">Zinc-finger</keyword>
<keyword evidence="10" id="KW-0833">Ubl conjugation pathway</keyword>
<evidence type="ECO:0000259" key="15">
    <source>
        <dbReference type="PROSITE" id="PS50089"/>
    </source>
</evidence>
<evidence type="ECO:0000256" key="8">
    <source>
        <dbReference type="ARBA" id="ARBA00022723"/>
    </source>
</evidence>
<evidence type="ECO:0000256" key="5">
    <source>
        <dbReference type="ARBA" id="ARBA00012483"/>
    </source>
</evidence>
<comment type="pathway">
    <text evidence="3">Protein modification; protein ubiquitination.</text>
</comment>
<dbReference type="Gene3D" id="3.30.40.10">
    <property type="entry name" value="Zinc/RING finger domain, C3HC4 (zinc finger)"/>
    <property type="match status" value="1"/>
</dbReference>
<evidence type="ECO:0000256" key="4">
    <source>
        <dbReference type="ARBA" id="ARBA00008518"/>
    </source>
</evidence>
<dbReference type="FunCoup" id="A0A6P7XJJ7">
    <property type="interactions" value="2397"/>
</dbReference>
<evidence type="ECO:0000256" key="10">
    <source>
        <dbReference type="ARBA" id="ARBA00022786"/>
    </source>
</evidence>
<evidence type="ECO:0000256" key="13">
    <source>
        <dbReference type="PROSITE-ProRule" id="PRU00024"/>
    </source>
</evidence>
<keyword evidence="12 14" id="KW-0175">Coiled coil</keyword>
<evidence type="ECO:0000256" key="14">
    <source>
        <dbReference type="SAM" id="Coils"/>
    </source>
</evidence>
<gene>
    <name evidence="19" type="primary">LOC115466330</name>
</gene>
<evidence type="ECO:0000256" key="3">
    <source>
        <dbReference type="ARBA" id="ARBA00004906"/>
    </source>
</evidence>
<dbReference type="SUPFAM" id="SSF57845">
    <property type="entry name" value="B-box zinc-binding domain"/>
    <property type="match status" value="1"/>
</dbReference>
<dbReference type="PRINTS" id="PR01407">
    <property type="entry name" value="BUTYPHLNCDUF"/>
</dbReference>
<dbReference type="GO" id="GO:0005737">
    <property type="term" value="C:cytoplasm"/>
    <property type="evidence" value="ECO:0007669"/>
    <property type="project" value="UniProtKB-SubCell"/>
</dbReference>
<dbReference type="Pfam" id="PF13765">
    <property type="entry name" value="PRY"/>
    <property type="match status" value="1"/>
</dbReference>
<dbReference type="GeneID" id="115466330"/>
<dbReference type="InterPro" id="IPR043136">
    <property type="entry name" value="B30.2/SPRY_sf"/>
</dbReference>
<dbReference type="Pfam" id="PF00643">
    <property type="entry name" value="zf-B_box"/>
    <property type="match status" value="1"/>
</dbReference>
<dbReference type="CDD" id="cd13733">
    <property type="entry name" value="SPRY_PRY_C-I_1"/>
    <property type="match status" value="1"/>
</dbReference>
<dbReference type="PANTHER" id="PTHR24103">
    <property type="entry name" value="E3 UBIQUITIN-PROTEIN LIGASE TRIM"/>
    <property type="match status" value="1"/>
</dbReference>
<dbReference type="GO" id="GO:0008270">
    <property type="term" value="F:zinc ion binding"/>
    <property type="evidence" value="ECO:0007669"/>
    <property type="project" value="UniProtKB-KW"/>
</dbReference>
<sequence>MAVANPAERLREEASCSICLDYFTDPVIVDCGHNFCRSCITQSWEGKDTDFPCPQCRETSQQTSLKPNRQLANITEMVKQLSQCPVRPTKENRCEKHEKKLKLFCEEDQKIICLICRESRNHKSHTVIPIEEAVQEYKEKYEIELEPLRKKLKTILEFKSSEEKKAEDLVNETKIKREKIPSEFEELQQFLNEELQILLSRMEEEEKEILKKIRDNVTQLDDQSSSLKELISEIEKKCEQSVTELLKDAKATLSRCQTVKFPRPEAACTEMKLYFHLMYPRQYFIVKKMLRRHQGNLSAKLVNVTLDPETAYPYLILSEDLKSVKDGDTRQNLLDNPQRFDTFPCVLGCESFTSGRHYWEVEVGDDETDWDLGVCEDSVSRKGEISQTPENGYWTVVLREGDQYWACTSFWTLLPLSVRPQAVGIFLDYEAGKVSFYNADNKSHLFTFTHTFTEKLWPYFSPPFNKEGKNSGALRIRPVPDWE</sequence>
<dbReference type="SUPFAM" id="SSF57850">
    <property type="entry name" value="RING/U-box"/>
    <property type="match status" value="1"/>
</dbReference>
<dbReference type="InterPro" id="IPR006574">
    <property type="entry name" value="PRY"/>
</dbReference>
<name>A0A6P7XJJ7_9AMPH</name>
<evidence type="ECO:0000256" key="11">
    <source>
        <dbReference type="ARBA" id="ARBA00022833"/>
    </source>
</evidence>
<reference evidence="19" key="1">
    <citation type="submission" date="2025-08" db="UniProtKB">
        <authorList>
            <consortium name="RefSeq"/>
        </authorList>
    </citation>
    <scope>IDENTIFICATION</scope>
</reference>